<evidence type="ECO:0000313" key="2">
    <source>
        <dbReference type="Proteomes" id="UP000471745"/>
    </source>
</evidence>
<accession>A0A9X5HBR1</accession>
<comment type="caution">
    <text evidence="1">The sequence shown here is derived from an EMBL/GenBank/DDBJ whole genome shotgun (WGS) entry which is preliminary data.</text>
</comment>
<dbReference type="EMBL" id="JAAGNA010000274">
    <property type="protein sequence ID" value="NEC48501.1"/>
    <property type="molecule type" value="Genomic_DNA"/>
</dbReference>
<proteinExistence type="predicted"/>
<gene>
    <name evidence="1" type="ORF">G3I18_07895</name>
</gene>
<organism evidence="1 2">
    <name type="scientific">Actinospica acidiphila</name>
    <dbReference type="NCBI Taxonomy" id="304899"/>
    <lineage>
        <taxon>Bacteria</taxon>
        <taxon>Bacillati</taxon>
        <taxon>Actinomycetota</taxon>
        <taxon>Actinomycetes</taxon>
        <taxon>Catenulisporales</taxon>
        <taxon>Actinospicaceae</taxon>
        <taxon>Actinospica</taxon>
    </lineage>
</organism>
<dbReference type="Proteomes" id="UP000471745">
    <property type="component" value="Unassembled WGS sequence"/>
</dbReference>
<feature type="non-terminal residue" evidence="1">
    <location>
        <position position="1"/>
    </location>
</feature>
<reference evidence="1 2" key="1">
    <citation type="submission" date="2020-01" db="EMBL/GenBank/DDBJ databases">
        <title>Insect and environment-associated Actinomycetes.</title>
        <authorList>
            <person name="Currrie C."/>
            <person name="Chevrette M."/>
            <person name="Carlson C."/>
            <person name="Stubbendieck R."/>
            <person name="Wendt-Pienkowski E."/>
        </authorList>
    </citation>
    <scope>NUCLEOTIDE SEQUENCE [LARGE SCALE GENOMIC DNA]</scope>
    <source>
        <strain evidence="1 2">SID8189</strain>
    </source>
</reference>
<dbReference type="AlphaFoldDB" id="A0A9X5HBR1"/>
<name>A0A9X5HBR1_9ACTN</name>
<evidence type="ECO:0000313" key="1">
    <source>
        <dbReference type="EMBL" id="NEC48501.1"/>
    </source>
</evidence>
<protein>
    <submittedName>
        <fullName evidence="1">Acyl-CoA dehydrogenase</fullName>
    </submittedName>
</protein>
<keyword evidence="2" id="KW-1185">Reference proteome</keyword>
<sequence>RYTVALAAAACLGVHRTAPSGDFLARPQWLAAALTRLSAVERPSGAQLPPEIEDALMEELVDRYDRRVSFGLSARPYA</sequence>